<evidence type="ECO:0000313" key="14">
    <source>
        <dbReference type="Proteomes" id="UP000076858"/>
    </source>
</evidence>
<evidence type="ECO:0000256" key="10">
    <source>
        <dbReference type="RuleBase" id="RU000561"/>
    </source>
</evidence>
<dbReference type="FunFam" id="1.25.10.10:FF:001301">
    <property type="entry name" value="Uncharacterized protein"/>
    <property type="match status" value="1"/>
</dbReference>
<dbReference type="Gene3D" id="1.10.1900.20">
    <property type="entry name" value="Ribosomal protein L20"/>
    <property type="match status" value="1"/>
</dbReference>
<proteinExistence type="inferred from homology"/>
<evidence type="ECO:0000256" key="9">
    <source>
        <dbReference type="PROSITE-ProRule" id="PRU00103"/>
    </source>
</evidence>
<evidence type="ECO:0000256" key="2">
    <source>
        <dbReference type="ARBA" id="ARBA00007698"/>
    </source>
</evidence>
<dbReference type="GO" id="GO:0000226">
    <property type="term" value="P:microtubule cytoskeleton organization"/>
    <property type="evidence" value="ECO:0007669"/>
    <property type="project" value="TreeGrafter"/>
</dbReference>
<dbReference type="GO" id="GO:0070830">
    <property type="term" value="P:bicellular tight junction assembly"/>
    <property type="evidence" value="ECO:0007669"/>
    <property type="project" value="TreeGrafter"/>
</dbReference>
<evidence type="ECO:0000256" key="4">
    <source>
        <dbReference type="ARBA" id="ARBA00022980"/>
    </source>
</evidence>
<dbReference type="InterPro" id="IPR021133">
    <property type="entry name" value="HEAT_type_2"/>
</dbReference>
<evidence type="ECO:0000259" key="11">
    <source>
        <dbReference type="Pfam" id="PF12612"/>
    </source>
</evidence>
<feature type="domain" description="Tubulin-folding cofactor D ARM repeats" evidence="12">
    <location>
        <begin position="282"/>
        <end position="516"/>
    </location>
</feature>
<dbReference type="PRINTS" id="PR00062">
    <property type="entry name" value="RIBOSOMALL20"/>
</dbReference>
<dbReference type="InterPro" id="IPR033162">
    <property type="entry name" value="TBCD"/>
</dbReference>
<dbReference type="GO" id="GO:0003735">
    <property type="term" value="F:structural constituent of ribosome"/>
    <property type="evidence" value="ECO:0007669"/>
    <property type="project" value="InterPro"/>
</dbReference>
<keyword evidence="4 10" id="KW-0689">Ribosomal protein</keyword>
<evidence type="ECO:0000256" key="7">
    <source>
        <dbReference type="ARBA" id="ARBA00072767"/>
    </source>
</evidence>
<evidence type="ECO:0000259" key="12">
    <source>
        <dbReference type="Pfam" id="PF25767"/>
    </source>
</evidence>
<dbReference type="Proteomes" id="UP000076858">
    <property type="component" value="Unassembled WGS sequence"/>
</dbReference>
<dbReference type="GO" id="GO:0007023">
    <property type="term" value="P:post-chaperonin tubulin folding pathway"/>
    <property type="evidence" value="ECO:0007669"/>
    <property type="project" value="InterPro"/>
</dbReference>
<dbReference type="GO" id="GO:0034333">
    <property type="term" value="P:adherens junction assembly"/>
    <property type="evidence" value="ECO:0007669"/>
    <property type="project" value="TreeGrafter"/>
</dbReference>
<accession>A0A162SFL1</accession>
<evidence type="ECO:0000256" key="5">
    <source>
        <dbReference type="ARBA" id="ARBA00023186"/>
    </source>
</evidence>
<dbReference type="GO" id="GO:0005096">
    <property type="term" value="F:GTPase activator activity"/>
    <property type="evidence" value="ECO:0007669"/>
    <property type="project" value="InterPro"/>
</dbReference>
<keyword evidence="6 10" id="KW-0687">Ribonucleoprotein</keyword>
<evidence type="ECO:0000256" key="6">
    <source>
        <dbReference type="ARBA" id="ARBA00023274"/>
    </source>
</evidence>
<dbReference type="Gene3D" id="1.25.10.10">
    <property type="entry name" value="Leucine-rich Repeat Variant"/>
    <property type="match status" value="2"/>
</dbReference>
<evidence type="ECO:0000256" key="8">
    <source>
        <dbReference type="ARBA" id="ARBA00076245"/>
    </source>
</evidence>
<dbReference type="Pfam" id="PF25767">
    <property type="entry name" value="ARM_TBCD_2nd"/>
    <property type="match status" value="1"/>
</dbReference>
<dbReference type="GO" id="GO:0019843">
    <property type="term" value="F:rRNA binding"/>
    <property type="evidence" value="ECO:0007669"/>
    <property type="project" value="InterPro"/>
</dbReference>
<dbReference type="GO" id="GO:0007021">
    <property type="term" value="P:tubulin complex assembly"/>
    <property type="evidence" value="ECO:0007669"/>
    <property type="project" value="InterPro"/>
</dbReference>
<dbReference type="SUPFAM" id="SSF48371">
    <property type="entry name" value="ARM repeat"/>
    <property type="match status" value="2"/>
</dbReference>
<dbReference type="GO" id="GO:0016328">
    <property type="term" value="C:lateral plasma membrane"/>
    <property type="evidence" value="ECO:0007669"/>
    <property type="project" value="TreeGrafter"/>
</dbReference>
<name>A0A162SFL1_9CRUS</name>
<dbReference type="OrthoDB" id="10251781at2759"/>
<gene>
    <name evidence="13" type="ORF">APZ42_011853</name>
</gene>
<dbReference type="GO" id="GO:0006412">
    <property type="term" value="P:translation"/>
    <property type="evidence" value="ECO:0007669"/>
    <property type="project" value="InterPro"/>
</dbReference>
<comment type="caution">
    <text evidence="13">The sequence shown here is derived from an EMBL/GenBank/DDBJ whole genome shotgun (WGS) entry which is preliminary data.</text>
</comment>
<dbReference type="GO" id="GO:1990904">
    <property type="term" value="C:ribonucleoprotein complex"/>
    <property type="evidence" value="ECO:0007669"/>
    <property type="project" value="UniProtKB-KW"/>
</dbReference>
<sequence>MTLEVPDETPEKEVDVIGLGCSKESFTEHSEVIKLIDELKISVQKQNNPTDIRLVEKNWQRFSFILDQYQEQPHLIDSHLDGLLTKIISIVRDEGLHYEVKHVAFRCLYFISKVRGYKVVARHLPHEVADLEPLLTYLENQDPVMQLKWETHYGLLLWLSIVVKIPFHLKRFDTNTSKPIMERILNVCKKYVAEATKAQDMAFYVSAIYLTRPDVKEAFLPGYIQWAHEVLLKENAQFKKGVISTLAGVFKHGQREQMMDYAHTVLRTILTVKFHPSELLIVKKPIVKLIQRIGLTFLKPRIATWRYQRGSRSLAANLLQSKPVEKKVLTSVNDEDDDDYDVPEEIEEVLDEILQALRDKNREVQYSAAKGIGRLTSRLSKNFADQVIESIMELFSLRESDMAWHGGCLALAELARRGLLLPQRLSSVLPYVEQAMLYDELRGNFSVGSAVRDAACYLCWALARSYDPALLQPFVHQLAKALVITTVFDREVNCRRAAASAFQEHVGRQGTFPHGIDILTTCDYFAVGLRKNAYLQLSLFVAQYEEYRPHLIQHLVERKTVHWDTVIRQLTSQALHQMTFLDPGNMKIILLMNILPRCTNPELYLRHGSILAGGKIINALCQVAKDRQRPLTDEFDQSFMEAIINTCNDILNERFWRSFGGDQMRIAVCHFVQDLSSGGFPLPDSVVDHWLKALRECLASSDSNVQQSAVSAVTALIGEYFQHQSVEKLTALLNHFLPEVTSNNQQARVGNALALGSMPRVLLAVSLPQVVKQLCVCARITDKTFQWAESRKNALTALSLVCSTVGIAPSNLDGVDQEMFAEIFRTLIDSLDDYTVDSRGDIGAIVRESAMSSIQVVLVLVNTSHPQLLSPDMVHSVLHAVAKQSTEQIRRTRLLATDVFSSLINCDPAIPHVEQLNELRCIIPPPPLDISTEKECFDLWLKVMQLNSYRKAVIAGLVSSIGSLTESLVKSSSTPFLSYLRQLVADKKLDELNLITTDILEVFKENLNNVRLMPYIFNFLDHLLSSGCLDVVFKSISLSLLTLIRTEMTSGSKPLKLLISSVDLYCHLLRGDQITFDKSIIHLLNLLVNRFPRVRKITATKLYETLLTLTDISSSLANHQDEILSILSDTDWDDDVEALKPVKNQLRLLFIPSMKLRFRQRCKKVWSRRLLYGIELPSTLQQSIRVLFNRAPKADNFWKRRRVFKLTAHYRGRKRNCYSIAIKYLHRALVYVKKGRKLKKKDAIELWQQRISAGCRELGSSYEALVRGMARCQIALDKKTLANLAIWEPRTFKSLTQIAAAKLRQEPIKGLNDISPPPAGVITRGML</sequence>
<dbReference type="Pfam" id="PF00453">
    <property type="entry name" value="Ribosomal_L20"/>
    <property type="match status" value="1"/>
</dbReference>
<dbReference type="InterPro" id="IPR005813">
    <property type="entry name" value="Ribosomal_bL20"/>
</dbReference>
<reference evidence="13 14" key="1">
    <citation type="submission" date="2016-03" db="EMBL/GenBank/DDBJ databases">
        <title>EvidentialGene: Evidence-directed Construction of Genes on Genomes.</title>
        <authorList>
            <person name="Gilbert D.G."/>
            <person name="Choi J.-H."/>
            <person name="Mockaitis K."/>
            <person name="Colbourne J."/>
            <person name="Pfrender M."/>
        </authorList>
    </citation>
    <scope>NUCLEOTIDE SEQUENCE [LARGE SCALE GENOMIC DNA]</scope>
    <source>
        <strain evidence="13 14">Xinb3</strain>
        <tissue evidence="13">Complete organism</tissue>
    </source>
</reference>
<organism evidence="13 14">
    <name type="scientific">Daphnia magna</name>
    <dbReference type="NCBI Taxonomy" id="35525"/>
    <lineage>
        <taxon>Eukaryota</taxon>
        <taxon>Metazoa</taxon>
        <taxon>Ecdysozoa</taxon>
        <taxon>Arthropoda</taxon>
        <taxon>Crustacea</taxon>
        <taxon>Branchiopoda</taxon>
        <taxon>Diplostraca</taxon>
        <taxon>Cladocera</taxon>
        <taxon>Anomopoda</taxon>
        <taxon>Daphniidae</taxon>
        <taxon>Daphnia</taxon>
    </lineage>
</organism>
<dbReference type="NCBIfam" id="TIGR01032">
    <property type="entry name" value="rplT_bact"/>
    <property type="match status" value="1"/>
</dbReference>
<dbReference type="GO" id="GO:0048487">
    <property type="term" value="F:beta-tubulin binding"/>
    <property type="evidence" value="ECO:0007669"/>
    <property type="project" value="InterPro"/>
</dbReference>
<feature type="domain" description="Tubulin-folding cofactor D C-terminal" evidence="11">
    <location>
        <begin position="875"/>
        <end position="1051"/>
    </location>
</feature>
<dbReference type="Pfam" id="PF12612">
    <property type="entry name" value="TFCD_C"/>
    <property type="match status" value="1"/>
</dbReference>
<comment type="similarity">
    <text evidence="1">Belongs to the TBCD family.</text>
</comment>
<comment type="similarity">
    <text evidence="2 10">Belongs to the bacterial ribosomal protein bL20 family.</text>
</comment>
<dbReference type="FunFam" id="1.10.1900.20:FF:000001">
    <property type="entry name" value="50S ribosomal protein L20"/>
    <property type="match status" value="1"/>
</dbReference>
<dbReference type="GO" id="GO:0005840">
    <property type="term" value="C:ribosome"/>
    <property type="evidence" value="ECO:0007669"/>
    <property type="project" value="UniProtKB-KW"/>
</dbReference>
<dbReference type="SUPFAM" id="SSF74731">
    <property type="entry name" value="Ribosomal protein L20"/>
    <property type="match status" value="1"/>
</dbReference>
<dbReference type="PROSITE" id="PS50077">
    <property type="entry name" value="HEAT_REPEAT"/>
    <property type="match status" value="1"/>
</dbReference>
<dbReference type="STRING" id="35525.A0A162SFL1"/>
<dbReference type="InterPro" id="IPR022577">
    <property type="entry name" value="TBCD_C"/>
</dbReference>
<dbReference type="InterPro" id="IPR058033">
    <property type="entry name" value="ARM_TBCD_2nd"/>
</dbReference>
<dbReference type="PANTHER" id="PTHR12658">
    <property type="entry name" value="BETA-TUBULIN COFACTOR D"/>
    <property type="match status" value="1"/>
</dbReference>
<keyword evidence="5" id="KW-0143">Chaperone</keyword>
<protein>
    <recommendedName>
        <fullName evidence="7">Large ribosomal subunit protein bL20m</fullName>
    </recommendedName>
    <alternativeName>
        <fullName evidence="8">39S ribosomal protein L20, mitochondrial</fullName>
    </alternativeName>
    <alternativeName>
        <fullName evidence="3">Tubulin-specific chaperone D</fullName>
    </alternativeName>
</protein>
<dbReference type="InterPro" id="IPR011989">
    <property type="entry name" value="ARM-like"/>
</dbReference>
<dbReference type="EMBL" id="LRGB01000031">
    <property type="protein sequence ID" value="KZS21254.1"/>
    <property type="molecule type" value="Genomic_DNA"/>
</dbReference>
<feature type="repeat" description="HEAT" evidence="9">
    <location>
        <begin position="349"/>
        <end position="386"/>
    </location>
</feature>
<dbReference type="Pfam" id="PF23579">
    <property type="entry name" value="ARM_TBCD"/>
    <property type="match status" value="1"/>
</dbReference>
<keyword evidence="14" id="KW-1185">Reference proteome</keyword>
<dbReference type="InterPro" id="IPR035566">
    <property type="entry name" value="Ribosomal_protein_bL20_C"/>
</dbReference>
<dbReference type="Gene3D" id="6.10.160.10">
    <property type="match status" value="1"/>
</dbReference>
<dbReference type="InterPro" id="IPR016024">
    <property type="entry name" value="ARM-type_fold"/>
</dbReference>
<dbReference type="PANTHER" id="PTHR12658:SF0">
    <property type="entry name" value="TUBULIN-SPECIFIC CHAPERONE D"/>
    <property type="match status" value="1"/>
</dbReference>
<dbReference type="FunFam" id="1.25.10.10:FF:001274">
    <property type="entry name" value="Uncharacterized protein"/>
    <property type="match status" value="1"/>
</dbReference>
<evidence type="ECO:0000256" key="1">
    <source>
        <dbReference type="ARBA" id="ARBA00006853"/>
    </source>
</evidence>
<evidence type="ECO:0000256" key="3">
    <source>
        <dbReference type="ARBA" id="ARBA00015003"/>
    </source>
</evidence>
<evidence type="ECO:0000313" key="13">
    <source>
        <dbReference type="EMBL" id="KZS21254.1"/>
    </source>
</evidence>